<dbReference type="EMBL" id="JBHGVX010000007">
    <property type="protein sequence ID" value="KAL1794011.1"/>
    <property type="molecule type" value="Genomic_DNA"/>
</dbReference>
<organism evidence="1 2">
    <name type="scientific">Alternaria dauci</name>
    <dbReference type="NCBI Taxonomy" id="48095"/>
    <lineage>
        <taxon>Eukaryota</taxon>
        <taxon>Fungi</taxon>
        <taxon>Dikarya</taxon>
        <taxon>Ascomycota</taxon>
        <taxon>Pezizomycotina</taxon>
        <taxon>Dothideomycetes</taxon>
        <taxon>Pleosporomycetidae</taxon>
        <taxon>Pleosporales</taxon>
        <taxon>Pleosporineae</taxon>
        <taxon>Pleosporaceae</taxon>
        <taxon>Alternaria</taxon>
        <taxon>Alternaria sect. Porri</taxon>
    </lineage>
</organism>
<dbReference type="Proteomes" id="UP001578633">
    <property type="component" value="Chromosome 7"/>
</dbReference>
<gene>
    <name evidence="1" type="ORF">ACET3X_007432</name>
</gene>
<proteinExistence type="predicted"/>
<reference evidence="1 2" key="1">
    <citation type="submission" date="2024-09" db="EMBL/GenBank/DDBJ databases">
        <title>T2T genomes of carrot and Alternaria dauci and their utility for understanding host-pathogen interaction during carrot leaf blight disease.</title>
        <authorList>
            <person name="Liu W."/>
            <person name="Xu S."/>
            <person name="Ou C."/>
            <person name="Liu X."/>
            <person name="Zhuang F."/>
            <person name="Deng X.W."/>
        </authorList>
    </citation>
    <scope>NUCLEOTIDE SEQUENCE [LARGE SCALE GENOMIC DNA]</scope>
    <source>
        <strain evidence="1 2">A2016</strain>
    </source>
</reference>
<accession>A0ABR3UBY4</accession>
<evidence type="ECO:0000313" key="2">
    <source>
        <dbReference type="Proteomes" id="UP001578633"/>
    </source>
</evidence>
<protein>
    <submittedName>
        <fullName evidence="1">Uncharacterized protein</fullName>
    </submittedName>
</protein>
<dbReference type="GeneID" id="96087754"/>
<comment type="caution">
    <text evidence="1">The sequence shown here is derived from an EMBL/GenBank/DDBJ whole genome shotgun (WGS) entry which is preliminary data.</text>
</comment>
<dbReference type="RefSeq" id="XP_069304595.1">
    <property type="nucleotide sequence ID" value="XM_069453578.1"/>
</dbReference>
<evidence type="ECO:0000313" key="1">
    <source>
        <dbReference type="EMBL" id="KAL1794011.1"/>
    </source>
</evidence>
<keyword evidence="2" id="KW-1185">Reference proteome</keyword>
<sequence>MRAHDCCCLSKSFALRPIFPSFRHPTPPPLPSGPLPRNACPYADSVSLPARFTSLGLDTLHLIPLPHIDAARRGFVDTARHSHTRPTHR</sequence>
<name>A0ABR3UBY4_9PLEO</name>